<keyword evidence="1" id="KW-0378">Hydrolase</keyword>
<dbReference type="AlphaFoldDB" id="A0A812EH70"/>
<dbReference type="Proteomes" id="UP000597762">
    <property type="component" value="Unassembled WGS sequence"/>
</dbReference>
<gene>
    <name evidence="1" type="ORF">SPHA_70839</name>
</gene>
<evidence type="ECO:0000313" key="2">
    <source>
        <dbReference type="Proteomes" id="UP000597762"/>
    </source>
</evidence>
<dbReference type="EMBL" id="CAHIKZ030005183">
    <property type="protein sequence ID" value="CAE1320592.1"/>
    <property type="molecule type" value="Genomic_DNA"/>
</dbReference>
<proteinExistence type="predicted"/>
<dbReference type="GO" id="GO:0016787">
    <property type="term" value="F:hydrolase activity"/>
    <property type="evidence" value="ECO:0007669"/>
    <property type="project" value="UniProtKB-KW"/>
</dbReference>
<comment type="caution">
    <text evidence="1">The sequence shown here is derived from an EMBL/GenBank/DDBJ whole genome shotgun (WGS) entry which is preliminary data.</text>
</comment>
<name>A0A812EH70_ACAPH</name>
<evidence type="ECO:0000313" key="1">
    <source>
        <dbReference type="EMBL" id="CAE1320592.1"/>
    </source>
</evidence>
<reference evidence="1" key="1">
    <citation type="submission" date="2021-01" db="EMBL/GenBank/DDBJ databases">
        <authorList>
            <person name="Li R."/>
            <person name="Bekaert M."/>
        </authorList>
    </citation>
    <scope>NUCLEOTIDE SEQUENCE</scope>
    <source>
        <strain evidence="1">Farmed</strain>
    </source>
</reference>
<dbReference type="EC" id="3.4.24.80" evidence="1"/>
<protein>
    <submittedName>
        <fullName evidence="1">MMP14</fullName>
        <ecNumber evidence="1">3.4.24.80</ecNumber>
    </submittedName>
</protein>
<sequence length="221" mass="25267">MEVQSEGFSRGRPNIQCICQIITVHGVQSRREQFSAFVKSLNSSGSSEGEQAEYTVHLSNHNSSWKFSQKGAEAEYTVQLSNHNSSWKFSQKGAEAEYTVHLSNHNSSWKFSQKGQRPNIQCICQIKQFMEVQQSNHSWKFSQKGAEAEYTVHLSNHNSSWKFSQKEQRPNIQCICQIITVHGSSVRRAEAEYTVHLSNHNSSWKFSQKGRGRIYSAFVKS</sequence>
<organism evidence="1 2">
    <name type="scientific">Acanthosepion pharaonis</name>
    <name type="common">Pharaoh cuttlefish</name>
    <name type="synonym">Sepia pharaonis</name>
    <dbReference type="NCBI Taxonomy" id="158019"/>
    <lineage>
        <taxon>Eukaryota</taxon>
        <taxon>Metazoa</taxon>
        <taxon>Spiralia</taxon>
        <taxon>Lophotrochozoa</taxon>
        <taxon>Mollusca</taxon>
        <taxon>Cephalopoda</taxon>
        <taxon>Coleoidea</taxon>
        <taxon>Decapodiformes</taxon>
        <taxon>Sepiida</taxon>
        <taxon>Sepiina</taxon>
        <taxon>Sepiidae</taxon>
        <taxon>Acanthosepion</taxon>
    </lineage>
</organism>
<keyword evidence="2" id="KW-1185">Reference proteome</keyword>
<accession>A0A812EH70</accession>